<name>A0A6N1VIA5_9HYPH</name>
<proteinExistence type="predicted"/>
<dbReference type="KEGG" id="orm:HTY61_09775"/>
<gene>
    <name evidence="1" type="ORF">HTY61_09775</name>
</gene>
<reference evidence="1 2" key="1">
    <citation type="submission" date="2020-06" db="EMBL/GenBank/DDBJ databases">
        <title>Oricola thermophila sp. nov. isolated from a tidal sediments.</title>
        <authorList>
            <person name="Kwon K.K."/>
            <person name="Yang S.-H."/>
            <person name="Park M.-J."/>
        </authorList>
    </citation>
    <scope>NUCLEOTIDE SEQUENCE [LARGE SCALE GENOMIC DNA]</scope>
    <source>
        <strain evidence="1 2">MEBiC13590</strain>
    </source>
</reference>
<dbReference type="AlphaFoldDB" id="A0A6N1VIA5"/>
<evidence type="ECO:0000313" key="2">
    <source>
        <dbReference type="Proteomes" id="UP000509367"/>
    </source>
</evidence>
<organism evidence="1 2">
    <name type="scientific">Oricola thermophila</name>
    <dbReference type="NCBI Taxonomy" id="2742145"/>
    <lineage>
        <taxon>Bacteria</taxon>
        <taxon>Pseudomonadati</taxon>
        <taxon>Pseudomonadota</taxon>
        <taxon>Alphaproteobacteria</taxon>
        <taxon>Hyphomicrobiales</taxon>
        <taxon>Ahrensiaceae</taxon>
        <taxon>Oricola</taxon>
    </lineage>
</organism>
<protein>
    <submittedName>
        <fullName evidence="1">Uncharacterized protein</fullName>
    </submittedName>
</protein>
<keyword evidence="2" id="KW-1185">Reference proteome</keyword>
<sequence>MSTQNSKELALSRVHPDYSGPPEFPAVTAADDWQFLCGAESSNFNFQHAIRELKRLADCQDRTSKVVTERKSTGVDLTGDISGTFNSAEDGRWLAEQCANPANTSRIYLRVTVPGFCHITGHFIVTNFQFTGQDLEGNMTFSANISVDGDYTFTAIPAA</sequence>
<accession>A0A6N1VIA5</accession>
<dbReference type="RefSeq" id="WP_175276610.1">
    <property type="nucleotide sequence ID" value="NZ_CP054836.1"/>
</dbReference>
<dbReference type="Proteomes" id="UP000509367">
    <property type="component" value="Chromosome"/>
</dbReference>
<dbReference type="EMBL" id="CP054836">
    <property type="protein sequence ID" value="QKV18717.1"/>
    <property type="molecule type" value="Genomic_DNA"/>
</dbReference>
<evidence type="ECO:0000313" key="1">
    <source>
        <dbReference type="EMBL" id="QKV18717.1"/>
    </source>
</evidence>